<accession>A0AAN9PYG7</accession>
<sequence>MGVVEPTKNDVEEFVTLCRLLDASLSINHVHCLKSILVVKEEESARPKARLAARLLLKTEEPSTSQDMFK</sequence>
<keyword evidence="2" id="KW-1185">Reference proteome</keyword>
<comment type="caution">
    <text evidence="1">The sequence shown here is derived from an EMBL/GenBank/DDBJ whole genome shotgun (WGS) entry which is preliminary data.</text>
</comment>
<proteinExistence type="predicted"/>
<gene>
    <name evidence="1" type="ORF">VNO77_34361</name>
</gene>
<evidence type="ECO:0000313" key="2">
    <source>
        <dbReference type="Proteomes" id="UP001367508"/>
    </source>
</evidence>
<reference evidence="1 2" key="1">
    <citation type="submission" date="2024-01" db="EMBL/GenBank/DDBJ databases">
        <title>The genomes of 5 underutilized Papilionoideae crops provide insights into root nodulation and disease resistanc.</title>
        <authorList>
            <person name="Jiang F."/>
        </authorList>
    </citation>
    <scope>NUCLEOTIDE SEQUENCE [LARGE SCALE GENOMIC DNA]</scope>
    <source>
        <strain evidence="1">LVBAO_FW01</strain>
        <tissue evidence="1">Leaves</tissue>
    </source>
</reference>
<evidence type="ECO:0000313" key="1">
    <source>
        <dbReference type="EMBL" id="KAK7315786.1"/>
    </source>
</evidence>
<dbReference type="Proteomes" id="UP001367508">
    <property type="component" value="Unassembled WGS sequence"/>
</dbReference>
<dbReference type="EMBL" id="JAYMYQ010000008">
    <property type="protein sequence ID" value="KAK7315786.1"/>
    <property type="molecule type" value="Genomic_DNA"/>
</dbReference>
<dbReference type="AlphaFoldDB" id="A0AAN9PYG7"/>
<protein>
    <submittedName>
        <fullName evidence="1">Uncharacterized protein</fullName>
    </submittedName>
</protein>
<organism evidence="1 2">
    <name type="scientific">Canavalia gladiata</name>
    <name type="common">Sword bean</name>
    <name type="synonym">Dolichos gladiatus</name>
    <dbReference type="NCBI Taxonomy" id="3824"/>
    <lineage>
        <taxon>Eukaryota</taxon>
        <taxon>Viridiplantae</taxon>
        <taxon>Streptophyta</taxon>
        <taxon>Embryophyta</taxon>
        <taxon>Tracheophyta</taxon>
        <taxon>Spermatophyta</taxon>
        <taxon>Magnoliopsida</taxon>
        <taxon>eudicotyledons</taxon>
        <taxon>Gunneridae</taxon>
        <taxon>Pentapetalae</taxon>
        <taxon>rosids</taxon>
        <taxon>fabids</taxon>
        <taxon>Fabales</taxon>
        <taxon>Fabaceae</taxon>
        <taxon>Papilionoideae</taxon>
        <taxon>50 kb inversion clade</taxon>
        <taxon>NPAAA clade</taxon>
        <taxon>indigoferoid/millettioid clade</taxon>
        <taxon>Phaseoleae</taxon>
        <taxon>Canavalia</taxon>
    </lineage>
</organism>
<name>A0AAN9PYG7_CANGL</name>